<evidence type="ECO:0000313" key="2">
    <source>
        <dbReference type="EMBL" id="JAS33482.1"/>
    </source>
</evidence>
<reference evidence="2" key="1">
    <citation type="submission" date="2015-12" db="EMBL/GenBank/DDBJ databases">
        <title>De novo transcriptome assembly of four potential Pierce s Disease insect vectors from Arizona vineyards.</title>
        <authorList>
            <person name="Tassone E.E."/>
        </authorList>
    </citation>
    <scope>NUCLEOTIDE SEQUENCE</scope>
</reference>
<dbReference type="EMBL" id="GEDC01003816">
    <property type="protein sequence ID" value="JAS33482.1"/>
    <property type="molecule type" value="Transcribed_RNA"/>
</dbReference>
<sequence>MRVVIVFLSFCLIGFSKEFDKATFLNRLDDNIVEYMVNPSKELADRILDELDLYNQSLNSIIELINLRDPGVLETCREILDRRGPRTLHEEVDESYLQKGFGWTDEKLTEFRNIIGDTKLLWDMFKKSFVTMKPLNLNVHAMF</sequence>
<evidence type="ECO:0008006" key="3">
    <source>
        <dbReference type="Google" id="ProtNLM"/>
    </source>
</evidence>
<protein>
    <recommendedName>
        <fullName evidence="3">Prolyl 4-hydroxylase alpha-subunit N-terminal domain-containing protein</fullName>
    </recommendedName>
</protein>
<organism evidence="2">
    <name type="scientific">Clastoptera arizonana</name>
    <name type="common">Arizona spittle bug</name>
    <dbReference type="NCBI Taxonomy" id="38151"/>
    <lineage>
        <taxon>Eukaryota</taxon>
        <taxon>Metazoa</taxon>
        <taxon>Ecdysozoa</taxon>
        <taxon>Arthropoda</taxon>
        <taxon>Hexapoda</taxon>
        <taxon>Insecta</taxon>
        <taxon>Pterygota</taxon>
        <taxon>Neoptera</taxon>
        <taxon>Paraneoptera</taxon>
        <taxon>Hemiptera</taxon>
        <taxon>Auchenorrhyncha</taxon>
        <taxon>Cercopoidea</taxon>
        <taxon>Clastopteridae</taxon>
        <taxon>Clastoptera</taxon>
    </lineage>
</organism>
<name>A0A1B6E6C3_9HEMI</name>
<gene>
    <name evidence="2" type="ORF">g.12919</name>
</gene>
<evidence type="ECO:0000256" key="1">
    <source>
        <dbReference type="SAM" id="SignalP"/>
    </source>
</evidence>
<keyword evidence="1" id="KW-0732">Signal</keyword>
<accession>A0A1B6E6C3</accession>
<proteinExistence type="predicted"/>
<feature type="signal peptide" evidence="1">
    <location>
        <begin position="1"/>
        <end position="16"/>
    </location>
</feature>
<feature type="chain" id="PRO_5008581840" description="Prolyl 4-hydroxylase alpha-subunit N-terminal domain-containing protein" evidence="1">
    <location>
        <begin position="17"/>
        <end position="143"/>
    </location>
</feature>
<dbReference type="AlphaFoldDB" id="A0A1B6E6C3"/>